<evidence type="ECO:0000313" key="1">
    <source>
        <dbReference type="EMBL" id="KAA8543755.1"/>
    </source>
</evidence>
<evidence type="ECO:0000313" key="2">
    <source>
        <dbReference type="Proteomes" id="UP000325577"/>
    </source>
</evidence>
<reference evidence="1 2" key="1">
    <citation type="submission" date="2019-09" db="EMBL/GenBank/DDBJ databases">
        <title>A chromosome-level genome assembly of the Chinese tupelo Nyssa sinensis.</title>
        <authorList>
            <person name="Yang X."/>
            <person name="Kang M."/>
            <person name="Yang Y."/>
            <person name="Xiong H."/>
            <person name="Wang M."/>
            <person name="Zhang Z."/>
            <person name="Wang Z."/>
            <person name="Wu H."/>
            <person name="Ma T."/>
            <person name="Liu J."/>
            <person name="Xi Z."/>
        </authorList>
    </citation>
    <scope>NUCLEOTIDE SEQUENCE [LARGE SCALE GENOMIC DNA]</scope>
    <source>
        <strain evidence="1">J267</strain>
        <tissue evidence="1">Leaf</tissue>
    </source>
</reference>
<dbReference type="EMBL" id="CM018034">
    <property type="protein sequence ID" value="KAA8543755.1"/>
    <property type="molecule type" value="Genomic_DNA"/>
</dbReference>
<accession>A0A5J5BKU0</accession>
<dbReference type="AlphaFoldDB" id="A0A5J5BKU0"/>
<name>A0A5J5BKU0_9ASTE</name>
<gene>
    <name evidence="1" type="ORF">F0562_022068</name>
</gene>
<protein>
    <recommendedName>
        <fullName evidence="3">Sugar phosphate transporter domain-containing protein</fullName>
    </recommendedName>
</protein>
<dbReference type="Proteomes" id="UP000325577">
    <property type="component" value="Linkage Group LG11"/>
</dbReference>
<evidence type="ECO:0008006" key="3">
    <source>
        <dbReference type="Google" id="ProtNLM"/>
    </source>
</evidence>
<proteinExistence type="predicted"/>
<sequence length="74" mass="8254">MWFLNQTGPTTYSLLGSLNKIPISIAGIVLFKVYLREYSLSGPRCPSPIIQLLRGEGKAKILLRIGMLLLHADR</sequence>
<dbReference type="OrthoDB" id="1731646at2759"/>
<keyword evidence="2" id="KW-1185">Reference proteome</keyword>
<organism evidence="1 2">
    <name type="scientific">Nyssa sinensis</name>
    <dbReference type="NCBI Taxonomy" id="561372"/>
    <lineage>
        <taxon>Eukaryota</taxon>
        <taxon>Viridiplantae</taxon>
        <taxon>Streptophyta</taxon>
        <taxon>Embryophyta</taxon>
        <taxon>Tracheophyta</taxon>
        <taxon>Spermatophyta</taxon>
        <taxon>Magnoliopsida</taxon>
        <taxon>eudicotyledons</taxon>
        <taxon>Gunneridae</taxon>
        <taxon>Pentapetalae</taxon>
        <taxon>asterids</taxon>
        <taxon>Cornales</taxon>
        <taxon>Nyssaceae</taxon>
        <taxon>Nyssa</taxon>
    </lineage>
</organism>